<dbReference type="Gene3D" id="2.60.120.330">
    <property type="entry name" value="B-lactam Antibiotic, Isopenicillin N Synthase, Chain"/>
    <property type="match status" value="1"/>
</dbReference>
<dbReference type="PANTHER" id="PTHR10209">
    <property type="entry name" value="OXIDOREDUCTASE, 2OG-FE II OXYGENASE FAMILY PROTEIN"/>
    <property type="match status" value="1"/>
</dbReference>
<proteinExistence type="predicted"/>
<keyword evidence="3" id="KW-0408">Iron</keyword>
<evidence type="ECO:0000256" key="4">
    <source>
        <dbReference type="SAM" id="MobiDB-lite"/>
    </source>
</evidence>
<comment type="caution">
    <text evidence="6">The sequence shown here is derived from an EMBL/GenBank/DDBJ whole genome shotgun (WGS) entry which is preliminary data.</text>
</comment>
<sequence>MAPQKSLPTVDLSPFFEDCDSAQSQKALEDLRRVCQSLGAVNIVGHGIPQELLLEAFSCSERLYNLSHEDKMKAPHPEGPIPHRGYSHPGLEKVYSKEDLDDDQVKSSGGQSLRQIMDYKESYEIGSQDNPNQPNIWLPEETLPGFQDFMTKFYWNLDRAARPILKAICQSLGTTPAEQEQVMQLHSGHNNQLRLLHYPSTPAEQLETMVLARMPAHTDFR</sequence>
<accession>A0A8H3FNW2</accession>
<feature type="domain" description="Non-haem dioxygenase N-terminal" evidence="5">
    <location>
        <begin position="7"/>
        <end position="138"/>
    </location>
</feature>
<evidence type="ECO:0000313" key="6">
    <source>
        <dbReference type="EMBL" id="CAF9928083.1"/>
    </source>
</evidence>
<dbReference type="EMBL" id="CAJPDT010000048">
    <property type="protein sequence ID" value="CAF9928083.1"/>
    <property type="molecule type" value="Genomic_DNA"/>
</dbReference>
<keyword evidence="1" id="KW-0479">Metal-binding</keyword>
<evidence type="ECO:0000256" key="2">
    <source>
        <dbReference type="ARBA" id="ARBA00023002"/>
    </source>
</evidence>
<evidence type="ECO:0000256" key="3">
    <source>
        <dbReference type="ARBA" id="ARBA00023004"/>
    </source>
</evidence>
<gene>
    <name evidence="6" type="ORF">IMSHALPRED_007376</name>
</gene>
<dbReference type="SUPFAM" id="SSF51197">
    <property type="entry name" value="Clavaminate synthase-like"/>
    <property type="match status" value="1"/>
</dbReference>
<protein>
    <recommendedName>
        <fullName evidence="5">Non-haem dioxygenase N-terminal domain-containing protein</fullName>
    </recommendedName>
</protein>
<evidence type="ECO:0000259" key="5">
    <source>
        <dbReference type="Pfam" id="PF14226"/>
    </source>
</evidence>
<dbReference type="Pfam" id="PF14226">
    <property type="entry name" value="DIOX_N"/>
    <property type="match status" value="1"/>
</dbReference>
<dbReference type="PANTHER" id="PTHR10209:SF881">
    <property type="entry name" value="FI07970P-RELATED"/>
    <property type="match status" value="1"/>
</dbReference>
<organism evidence="6 7">
    <name type="scientific">Imshaugia aleurites</name>
    <dbReference type="NCBI Taxonomy" id="172621"/>
    <lineage>
        <taxon>Eukaryota</taxon>
        <taxon>Fungi</taxon>
        <taxon>Dikarya</taxon>
        <taxon>Ascomycota</taxon>
        <taxon>Pezizomycotina</taxon>
        <taxon>Lecanoromycetes</taxon>
        <taxon>OSLEUM clade</taxon>
        <taxon>Lecanoromycetidae</taxon>
        <taxon>Lecanorales</taxon>
        <taxon>Lecanorineae</taxon>
        <taxon>Parmeliaceae</taxon>
        <taxon>Imshaugia</taxon>
    </lineage>
</organism>
<keyword evidence="2" id="KW-0560">Oxidoreductase</keyword>
<reference evidence="6" key="1">
    <citation type="submission" date="2021-03" db="EMBL/GenBank/DDBJ databases">
        <authorList>
            <person name="Tagirdzhanova G."/>
        </authorList>
    </citation>
    <scope>NUCLEOTIDE SEQUENCE</scope>
</reference>
<dbReference type="GO" id="GO:0046872">
    <property type="term" value="F:metal ion binding"/>
    <property type="evidence" value="ECO:0007669"/>
    <property type="project" value="UniProtKB-KW"/>
</dbReference>
<dbReference type="InterPro" id="IPR027443">
    <property type="entry name" value="IPNS-like_sf"/>
</dbReference>
<name>A0A8H3FNW2_9LECA</name>
<dbReference type="AlphaFoldDB" id="A0A8H3FNW2"/>
<evidence type="ECO:0000313" key="7">
    <source>
        <dbReference type="Proteomes" id="UP000664534"/>
    </source>
</evidence>
<evidence type="ECO:0000256" key="1">
    <source>
        <dbReference type="ARBA" id="ARBA00022723"/>
    </source>
</evidence>
<feature type="region of interest" description="Disordered" evidence="4">
    <location>
        <begin position="71"/>
        <end position="90"/>
    </location>
</feature>
<keyword evidence="7" id="KW-1185">Reference proteome</keyword>
<dbReference type="InterPro" id="IPR026992">
    <property type="entry name" value="DIOX_N"/>
</dbReference>
<dbReference type="GO" id="GO:0016491">
    <property type="term" value="F:oxidoreductase activity"/>
    <property type="evidence" value="ECO:0007669"/>
    <property type="project" value="UniProtKB-KW"/>
</dbReference>
<dbReference type="Proteomes" id="UP000664534">
    <property type="component" value="Unassembled WGS sequence"/>
</dbReference>
<dbReference type="OrthoDB" id="288590at2759"/>